<gene>
    <name evidence="4" type="ORF">PDIGIT_LOCUS8504</name>
</gene>
<comment type="similarity">
    <text evidence="2">Belongs to the AB hydrolase superfamily. Epoxide hydrolase family.</text>
</comment>
<dbReference type="PANTHER" id="PTHR43329">
    <property type="entry name" value="EPOXIDE HYDROLASE"/>
    <property type="match status" value="1"/>
</dbReference>
<dbReference type="GO" id="GO:0016787">
    <property type="term" value="F:hydrolase activity"/>
    <property type="evidence" value="ECO:0007669"/>
    <property type="project" value="UniProtKB-KW"/>
</dbReference>
<dbReference type="Pfam" id="PF00561">
    <property type="entry name" value="Abhydrolase_1"/>
    <property type="match status" value="1"/>
</dbReference>
<proteinExistence type="inferred from homology"/>
<evidence type="ECO:0000256" key="1">
    <source>
        <dbReference type="ARBA" id="ARBA00022801"/>
    </source>
</evidence>
<dbReference type="InterPro" id="IPR000073">
    <property type="entry name" value="AB_hydrolase_1"/>
</dbReference>
<comment type="caution">
    <text evidence="4">The sequence shown here is derived from an EMBL/GenBank/DDBJ whole genome shotgun (WGS) entry which is preliminary data.</text>
</comment>
<organism evidence="4 5">
    <name type="scientific">Periconia digitata</name>
    <dbReference type="NCBI Taxonomy" id="1303443"/>
    <lineage>
        <taxon>Eukaryota</taxon>
        <taxon>Fungi</taxon>
        <taxon>Dikarya</taxon>
        <taxon>Ascomycota</taxon>
        <taxon>Pezizomycotina</taxon>
        <taxon>Dothideomycetes</taxon>
        <taxon>Pleosporomycetidae</taxon>
        <taxon>Pleosporales</taxon>
        <taxon>Massarineae</taxon>
        <taxon>Periconiaceae</taxon>
        <taxon>Periconia</taxon>
    </lineage>
</organism>
<dbReference type="InterPro" id="IPR000639">
    <property type="entry name" value="Epox_hydrolase-like"/>
</dbReference>
<dbReference type="InterPro" id="IPR029058">
    <property type="entry name" value="AB_hydrolase_fold"/>
</dbReference>
<name>A0A9W4UFD0_9PLEO</name>
<dbReference type="OrthoDB" id="408373at2759"/>
<sequence length="336" mass="36037">MSALSKQDSKFASLGLSKSELGEKEVGGEGYVNAYMRGLDSVAVGNPVLVLLHGYPQSSYMWRNLIPYLPPTSPLYVPDLPGYGASTAPTGQHDKLSVGKIIISALKAAVSQAKGTKEGDDLHIVLIGHDRGARVAHRLAVSEGELEGVKVRGVVMVDIVPTTTQWRTSGTSPRELTTYWHWPFLANPSTATPLITAYTGSRWCKTMIASWAGTSAAGLSNLHSSSALDIYAEFMDDPAVIEASCKDYEAGATTDVEMQKVDQESGKKIGVGVLLVWSEANLGKRYDVFGEWRDWVADGVEVEGLALGDGIGHFGAEEAPRETGEAVVKWLKKVVG</sequence>
<reference evidence="4" key="1">
    <citation type="submission" date="2023-01" db="EMBL/GenBank/DDBJ databases">
        <authorList>
            <person name="Van Ghelder C."/>
            <person name="Rancurel C."/>
        </authorList>
    </citation>
    <scope>NUCLEOTIDE SEQUENCE</scope>
    <source>
        <strain evidence="4">CNCM I-4278</strain>
    </source>
</reference>
<protein>
    <recommendedName>
        <fullName evidence="3">AB hydrolase-1 domain-containing protein</fullName>
    </recommendedName>
</protein>
<dbReference type="Proteomes" id="UP001152607">
    <property type="component" value="Unassembled WGS sequence"/>
</dbReference>
<accession>A0A9W4UFD0</accession>
<evidence type="ECO:0000259" key="3">
    <source>
        <dbReference type="Pfam" id="PF00561"/>
    </source>
</evidence>
<keyword evidence="5" id="KW-1185">Reference proteome</keyword>
<dbReference type="AlphaFoldDB" id="A0A9W4UFD0"/>
<dbReference type="SUPFAM" id="SSF53474">
    <property type="entry name" value="alpha/beta-Hydrolases"/>
    <property type="match status" value="1"/>
</dbReference>
<dbReference type="PRINTS" id="PR00412">
    <property type="entry name" value="EPOXHYDRLASE"/>
</dbReference>
<feature type="domain" description="AB hydrolase-1" evidence="3">
    <location>
        <begin position="47"/>
        <end position="165"/>
    </location>
</feature>
<dbReference type="Gene3D" id="3.40.50.1820">
    <property type="entry name" value="alpha/beta hydrolase"/>
    <property type="match status" value="1"/>
</dbReference>
<dbReference type="EMBL" id="CAOQHR010000005">
    <property type="protein sequence ID" value="CAI6335423.1"/>
    <property type="molecule type" value="Genomic_DNA"/>
</dbReference>
<keyword evidence="1" id="KW-0378">Hydrolase</keyword>
<evidence type="ECO:0000313" key="4">
    <source>
        <dbReference type="EMBL" id="CAI6335423.1"/>
    </source>
</evidence>
<evidence type="ECO:0000256" key="2">
    <source>
        <dbReference type="ARBA" id="ARBA00038334"/>
    </source>
</evidence>
<evidence type="ECO:0000313" key="5">
    <source>
        <dbReference type="Proteomes" id="UP001152607"/>
    </source>
</evidence>